<organism evidence="4 5">
    <name type="scientific">Burkholderia pseudomultivorans</name>
    <dbReference type="NCBI Taxonomy" id="1207504"/>
    <lineage>
        <taxon>Bacteria</taxon>
        <taxon>Pseudomonadati</taxon>
        <taxon>Pseudomonadota</taxon>
        <taxon>Betaproteobacteria</taxon>
        <taxon>Burkholderiales</taxon>
        <taxon>Burkholderiaceae</taxon>
        <taxon>Burkholderia</taxon>
        <taxon>Burkholderia cepacia complex</taxon>
    </lineage>
</organism>
<gene>
    <name evidence="4" type="ORF">WT56_08665</name>
</gene>
<dbReference type="InterPro" id="IPR010131">
    <property type="entry name" value="MdtP/NodT-like"/>
</dbReference>
<comment type="subcellular location">
    <subcellularLocation>
        <location evidence="2">Cell membrane</location>
        <topology evidence="2">Lipid-anchor</topology>
    </subcellularLocation>
</comment>
<evidence type="ECO:0000313" key="4">
    <source>
        <dbReference type="EMBL" id="KWF33883.1"/>
    </source>
</evidence>
<dbReference type="RefSeq" id="WP_060240274.1">
    <property type="nucleotide sequence ID" value="NZ_LPJR01000017.1"/>
</dbReference>
<feature type="chain" id="PRO_5007230106" evidence="2">
    <location>
        <begin position="32"/>
        <end position="520"/>
    </location>
</feature>
<reference evidence="4 5" key="1">
    <citation type="submission" date="2015-11" db="EMBL/GenBank/DDBJ databases">
        <title>Expanding the genomic diversity of Burkholderia species for the development of highly accurate diagnostics.</title>
        <authorList>
            <person name="Sahl J."/>
            <person name="Keim P."/>
            <person name="Wagner D."/>
        </authorList>
    </citation>
    <scope>NUCLEOTIDE SEQUENCE [LARGE SCALE GENOMIC DNA]</scope>
    <source>
        <strain evidence="4 5">MSMB368WGS</strain>
    </source>
</reference>
<comment type="caution">
    <text evidence="4">The sequence shown here is derived from an EMBL/GenBank/DDBJ whole genome shotgun (WGS) entry which is preliminary data.</text>
</comment>
<dbReference type="GO" id="GO:0015562">
    <property type="term" value="F:efflux transmembrane transporter activity"/>
    <property type="evidence" value="ECO:0007669"/>
    <property type="project" value="InterPro"/>
</dbReference>
<feature type="compositionally biased region" description="Low complexity" evidence="3">
    <location>
        <begin position="129"/>
        <end position="143"/>
    </location>
</feature>
<evidence type="ECO:0000256" key="3">
    <source>
        <dbReference type="SAM" id="MobiDB-lite"/>
    </source>
</evidence>
<evidence type="ECO:0000256" key="2">
    <source>
        <dbReference type="RuleBase" id="RU362097"/>
    </source>
</evidence>
<dbReference type="GO" id="GO:0005886">
    <property type="term" value="C:plasma membrane"/>
    <property type="evidence" value="ECO:0007669"/>
    <property type="project" value="UniProtKB-SubCell"/>
</dbReference>
<proteinExistence type="inferred from homology"/>
<dbReference type="Proteomes" id="UP000062912">
    <property type="component" value="Unassembled WGS sequence"/>
</dbReference>
<dbReference type="OrthoDB" id="9770517at2"/>
<dbReference type="AlphaFoldDB" id="A0A132EKT2"/>
<dbReference type="SUPFAM" id="SSF56954">
    <property type="entry name" value="Outer membrane efflux proteins (OEP)"/>
    <property type="match status" value="1"/>
</dbReference>
<comment type="similarity">
    <text evidence="1 2">Belongs to the outer membrane factor (OMF) (TC 1.B.17) family.</text>
</comment>
<keyword evidence="2" id="KW-0732">Signal</keyword>
<evidence type="ECO:0000256" key="1">
    <source>
        <dbReference type="ARBA" id="ARBA00007613"/>
    </source>
</evidence>
<dbReference type="PANTHER" id="PTHR30203">
    <property type="entry name" value="OUTER MEMBRANE CATION EFFLUX PROTEIN"/>
    <property type="match status" value="1"/>
</dbReference>
<protein>
    <submittedName>
        <fullName evidence="4">RND transporter</fullName>
    </submittedName>
</protein>
<dbReference type="Gene3D" id="2.20.200.10">
    <property type="entry name" value="Outer membrane efflux proteins (OEP)"/>
    <property type="match status" value="1"/>
</dbReference>
<dbReference type="PANTHER" id="PTHR30203:SF33">
    <property type="entry name" value="BLR4455 PROTEIN"/>
    <property type="match status" value="1"/>
</dbReference>
<keyword evidence="2" id="KW-0812">Transmembrane</keyword>
<feature type="region of interest" description="Disordered" evidence="3">
    <location>
        <begin position="117"/>
        <end position="143"/>
    </location>
</feature>
<keyword evidence="2" id="KW-0472">Membrane</keyword>
<feature type="signal peptide" evidence="2">
    <location>
        <begin position="1"/>
        <end position="31"/>
    </location>
</feature>
<dbReference type="Pfam" id="PF02321">
    <property type="entry name" value="OEP"/>
    <property type="match status" value="2"/>
</dbReference>
<keyword evidence="2" id="KW-0564">Palmitate</keyword>
<keyword evidence="2" id="KW-0449">Lipoprotein</keyword>
<name>A0A132EKT2_9BURK</name>
<keyword evidence="2" id="KW-1134">Transmembrane beta strand</keyword>
<evidence type="ECO:0000313" key="5">
    <source>
        <dbReference type="Proteomes" id="UP000062912"/>
    </source>
</evidence>
<sequence length="520" mass="54260">MPYASLPRAIRPLSAAVAVATAVLLAGCAVGPDYHRPDTSIPAAFKEAPAGWKVAQPADRADRGPWWTVYNDPQLNALIDKLNASNQTIAQSAAAYRQARALVTEARAAYFPTVGLSASGSRSRTPRASLSSGSSSTLGSSSSSIGNSYSVGLDASWEPDLWGKVSRTVSAQRAGEAAAAADLANARLSQQALLAQTYFQLRTSDALQKLLDDTVQSYRQSLKLTENQYAQGVAARADVIQAQTQLQSAQAASIDNGVARAQYEHAIATLIGEPASTFSLPPMPLAAEPPVTPVDVPSALLERRPDIAAAERRAAAANEQIGVAISAFFPTLTLSASGGFESSVWSQLFTLPARFWTVGPQLAATLFDAGLRAAQTDAARATYDQDVAAYRLSVLSAFQDVEDNLASQRILAQEIDVQRQAVDSAQHSLAIVTNQYKAGTVAYLNVLTAQTTAFTAQQKLASIAGQRMVSSVGLVKALGGGWNASDMTRETGEMAAPAPLPASAAAAPAAASGTGALAQQ</sequence>
<dbReference type="EMBL" id="LPJR01000017">
    <property type="protein sequence ID" value="KWF33883.1"/>
    <property type="molecule type" value="Genomic_DNA"/>
</dbReference>
<dbReference type="NCBIfam" id="TIGR01845">
    <property type="entry name" value="outer_NodT"/>
    <property type="match status" value="1"/>
</dbReference>
<dbReference type="Gene3D" id="1.20.1600.10">
    <property type="entry name" value="Outer membrane efflux proteins (OEP)"/>
    <property type="match status" value="1"/>
</dbReference>
<dbReference type="InterPro" id="IPR003423">
    <property type="entry name" value="OMP_efflux"/>
</dbReference>
<feature type="compositionally biased region" description="Polar residues" evidence="3">
    <location>
        <begin position="117"/>
        <end position="128"/>
    </location>
</feature>
<accession>A0A132EKT2</accession>